<gene>
    <name evidence="3" type="ORF">M9Y10_027464</name>
</gene>
<feature type="region of interest" description="Disordered" evidence="2">
    <location>
        <begin position="703"/>
        <end position="734"/>
    </location>
</feature>
<dbReference type="Proteomes" id="UP001470230">
    <property type="component" value="Unassembled WGS sequence"/>
</dbReference>
<keyword evidence="1" id="KW-0175">Coiled coil</keyword>
<evidence type="ECO:0000256" key="2">
    <source>
        <dbReference type="SAM" id="MobiDB-lite"/>
    </source>
</evidence>
<comment type="caution">
    <text evidence="3">The sequence shown here is derived from an EMBL/GenBank/DDBJ whole genome shotgun (WGS) entry which is preliminary data.</text>
</comment>
<name>A0ABR2H607_9EUKA</name>
<evidence type="ECO:0000256" key="1">
    <source>
        <dbReference type="SAM" id="Coils"/>
    </source>
</evidence>
<protein>
    <submittedName>
        <fullName evidence="3">Uncharacterized protein</fullName>
    </submittedName>
</protein>
<dbReference type="EMBL" id="JAPFFF010000042">
    <property type="protein sequence ID" value="KAK8841263.1"/>
    <property type="molecule type" value="Genomic_DNA"/>
</dbReference>
<evidence type="ECO:0000313" key="3">
    <source>
        <dbReference type="EMBL" id="KAK8841263.1"/>
    </source>
</evidence>
<sequence>MKNEKTNLLCRKVKQLNLVINEFSKENHEREKQTIAIQKKSEKQLDIIFTNYQTKIQKMMKSFFGQQKYFIDLFRPRFEDKVIEMKSQFVQVCKSTTECFDKFQLQVNELVNEVNNLSIQIFNLIMNEDIIFEQVANSLMFKIDCLNNHHLSDLQKLDESNRERIAKYQKSMSFLSNPEITNISKKALIQNYLTCQAKDMKSKITKLKQQISNIKKEFTTIISDQKVQLMNKRKQLNQIISEYSQSYIENEKRKAKERSNMPESVIHKIRSNTDIEKIVFSYPKEDKKLKTVLSANSVFEFKMTVNNEIKELQYALNEVRQNNQREIFETQFQYSEEKKCYLKNFSELLSIVKLSIENQELAKRLDNQYKEAQMKKKIEIEKVKNQLEKEFFEKKEKIESKSNRVLIQKPKSGNLFETERKRYEQEFHELSSKLTPQTQDERKKAILYDLISHFLNEIEFENRRHSLQMLLFDLMRSSRIAIKAATSNATNTINLLREAIKRQIEINKQSYMNSTTTADKLTINRHSSMSSIEPEESAENSFVMEKNRIALRAIRTSESNRTNSLNFQRELDRRRVELLTFYDAKIKEIQFQKNLVKKEISDFNEGITKKSNAIKFKLFSMVETYQQLRNSEFDSREKIIEKINLKFDGQIERLQKSIELMKNSNGAPNKAPSSIEAKIGKMNWHCELLNSQLAALTKQLRNAQRSSKNPDQLARVQKRVKSSIQVSPLPYTNH</sequence>
<proteinExistence type="predicted"/>
<evidence type="ECO:0000313" key="4">
    <source>
        <dbReference type="Proteomes" id="UP001470230"/>
    </source>
</evidence>
<organism evidence="3 4">
    <name type="scientific">Tritrichomonas musculus</name>
    <dbReference type="NCBI Taxonomy" id="1915356"/>
    <lineage>
        <taxon>Eukaryota</taxon>
        <taxon>Metamonada</taxon>
        <taxon>Parabasalia</taxon>
        <taxon>Tritrichomonadida</taxon>
        <taxon>Tritrichomonadidae</taxon>
        <taxon>Tritrichomonas</taxon>
    </lineage>
</organism>
<reference evidence="3 4" key="1">
    <citation type="submission" date="2024-04" db="EMBL/GenBank/DDBJ databases">
        <title>Tritrichomonas musculus Genome.</title>
        <authorList>
            <person name="Alves-Ferreira E."/>
            <person name="Grigg M."/>
            <person name="Lorenzi H."/>
            <person name="Galac M."/>
        </authorList>
    </citation>
    <scope>NUCLEOTIDE SEQUENCE [LARGE SCALE GENOMIC DNA]</scope>
    <source>
        <strain evidence="3 4">EAF2021</strain>
    </source>
</reference>
<accession>A0ABR2H607</accession>
<feature type="coiled-coil region" evidence="1">
    <location>
        <begin position="351"/>
        <end position="404"/>
    </location>
</feature>
<keyword evidence="4" id="KW-1185">Reference proteome</keyword>
<feature type="compositionally biased region" description="Polar residues" evidence="2">
    <location>
        <begin position="722"/>
        <end position="734"/>
    </location>
</feature>